<proteinExistence type="predicted"/>
<evidence type="ECO:0000313" key="2">
    <source>
        <dbReference type="Proteomes" id="UP000053268"/>
    </source>
</evidence>
<dbReference type="EMBL" id="KQ459593">
    <property type="protein sequence ID" value="KPI96710.1"/>
    <property type="molecule type" value="Genomic_DNA"/>
</dbReference>
<name>A0A194PZW4_PAPXU</name>
<protein>
    <submittedName>
        <fullName evidence="1">Uncharacterized protein</fullName>
    </submittedName>
</protein>
<accession>A0A194PZW4</accession>
<sequence>MVLIDSHTISKSIAKDDEIINVVDSIHDLENDKEHDVKQNRFHIRNGYQEEPLNFHKSWTPKYTKLDTSLLASDTVNVTKYVQVTGKSNQAIVTKSHRKGFFERLLDRLKGKKKKQFISNDMMARIRIQSTAPRAQKHPLLLAEKRDNITKDIDKSYMLLKQRSKRKTRRCRLFKRQDDSVRKTARKVINYDSSNKSCTSTDIAPVVTDKLKKDKRRWLNDNYTWRNNFPFTTMRPSQQTFTHGEDLSLTELTTKIEHLKEIYNMKTDPYTNLMSVMLNPNGAYNFNKYTTPLAEEMDNKYMVETSEIEAILNNIKMNAIETITKGFVTELGIIPFSYRSTKSAKF</sequence>
<dbReference type="AlphaFoldDB" id="A0A194PZW4"/>
<organism evidence="1 2">
    <name type="scientific">Papilio xuthus</name>
    <name type="common">Asian swallowtail butterfly</name>
    <dbReference type="NCBI Taxonomy" id="66420"/>
    <lineage>
        <taxon>Eukaryota</taxon>
        <taxon>Metazoa</taxon>
        <taxon>Ecdysozoa</taxon>
        <taxon>Arthropoda</taxon>
        <taxon>Hexapoda</taxon>
        <taxon>Insecta</taxon>
        <taxon>Pterygota</taxon>
        <taxon>Neoptera</taxon>
        <taxon>Endopterygota</taxon>
        <taxon>Lepidoptera</taxon>
        <taxon>Glossata</taxon>
        <taxon>Ditrysia</taxon>
        <taxon>Papilionoidea</taxon>
        <taxon>Papilionidae</taxon>
        <taxon>Papilioninae</taxon>
        <taxon>Papilio</taxon>
    </lineage>
</organism>
<reference evidence="1 2" key="1">
    <citation type="journal article" date="2015" name="Nat. Commun.">
        <title>Outbred genome sequencing and CRISPR/Cas9 gene editing in butterflies.</title>
        <authorList>
            <person name="Li X."/>
            <person name="Fan D."/>
            <person name="Zhang W."/>
            <person name="Liu G."/>
            <person name="Zhang L."/>
            <person name="Zhao L."/>
            <person name="Fang X."/>
            <person name="Chen L."/>
            <person name="Dong Y."/>
            <person name="Chen Y."/>
            <person name="Ding Y."/>
            <person name="Zhao R."/>
            <person name="Feng M."/>
            <person name="Zhu Y."/>
            <person name="Feng Y."/>
            <person name="Jiang X."/>
            <person name="Zhu D."/>
            <person name="Xiang H."/>
            <person name="Feng X."/>
            <person name="Li S."/>
            <person name="Wang J."/>
            <person name="Zhang G."/>
            <person name="Kronforst M.R."/>
            <person name="Wang W."/>
        </authorList>
    </citation>
    <scope>NUCLEOTIDE SEQUENCE [LARGE SCALE GENOMIC DNA]</scope>
    <source>
        <strain evidence="1">Ya'a_city_454_Px</strain>
        <tissue evidence="1">Whole body</tissue>
    </source>
</reference>
<keyword evidence="2" id="KW-1185">Reference proteome</keyword>
<evidence type="ECO:0000313" key="1">
    <source>
        <dbReference type="EMBL" id="KPI96710.1"/>
    </source>
</evidence>
<dbReference type="Proteomes" id="UP000053268">
    <property type="component" value="Unassembled WGS sequence"/>
</dbReference>
<gene>
    <name evidence="1" type="ORF">RR46_12740</name>
</gene>